<dbReference type="GO" id="GO:0031267">
    <property type="term" value="F:small GTPase binding"/>
    <property type="evidence" value="ECO:0007669"/>
    <property type="project" value="TreeGrafter"/>
</dbReference>
<dbReference type="GO" id="GO:0016301">
    <property type="term" value="F:kinase activity"/>
    <property type="evidence" value="ECO:0007669"/>
    <property type="project" value="UniProtKB-KW"/>
</dbReference>
<dbReference type="OrthoDB" id="2342932at2759"/>
<keyword evidence="1" id="KW-0343">GTPase activation</keyword>
<dbReference type="SUPFAM" id="SSF52047">
    <property type="entry name" value="RNI-like"/>
    <property type="match status" value="1"/>
</dbReference>
<dbReference type="SUPFAM" id="SSF81382">
    <property type="entry name" value="Skp1 dimerisation domain-like"/>
    <property type="match status" value="1"/>
</dbReference>
<keyword evidence="2" id="KW-0433">Leucine-rich repeat</keyword>
<evidence type="ECO:0000313" key="6">
    <source>
        <dbReference type="Proteomes" id="UP000037460"/>
    </source>
</evidence>
<comment type="caution">
    <text evidence="5">The sequence shown here is derived from an EMBL/GenBank/DDBJ whole genome shotgun (WGS) entry which is preliminary data.</text>
</comment>
<gene>
    <name evidence="5" type="ORF">Ctob_007900</name>
</gene>
<feature type="region of interest" description="Disordered" evidence="4">
    <location>
        <begin position="1"/>
        <end position="27"/>
    </location>
</feature>
<dbReference type="PANTHER" id="PTHR24113:SF12">
    <property type="entry name" value="RAN GTPASE-ACTIVATING PROTEIN 1"/>
    <property type="match status" value="1"/>
</dbReference>
<dbReference type="Proteomes" id="UP000037460">
    <property type="component" value="Unassembled WGS sequence"/>
</dbReference>
<dbReference type="EMBL" id="JWZX01001775">
    <property type="protein sequence ID" value="KOO32438.1"/>
    <property type="molecule type" value="Genomic_DNA"/>
</dbReference>
<evidence type="ECO:0000256" key="4">
    <source>
        <dbReference type="SAM" id="MobiDB-lite"/>
    </source>
</evidence>
<keyword evidence="3" id="KW-0677">Repeat</keyword>
<protein>
    <submittedName>
        <fullName evidence="5">S-phase kinase-associated protein</fullName>
    </submittedName>
</protein>
<dbReference type="GO" id="GO:0048471">
    <property type="term" value="C:perinuclear region of cytoplasm"/>
    <property type="evidence" value="ECO:0007669"/>
    <property type="project" value="TreeGrafter"/>
</dbReference>
<dbReference type="GO" id="GO:0005829">
    <property type="term" value="C:cytosol"/>
    <property type="evidence" value="ECO:0007669"/>
    <property type="project" value="TreeGrafter"/>
</dbReference>
<organism evidence="5 6">
    <name type="scientific">Chrysochromulina tobinii</name>
    <dbReference type="NCBI Taxonomy" id="1460289"/>
    <lineage>
        <taxon>Eukaryota</taxon>
        <taxon>Haptista</taxon>
        <taxon>Haptophyta</taxon>
        <taxon>Prymnesiophyceae</taxon>
        <taxon>Prymnesiales</taxon>
        <taxon>Chrysochromulinaceae</taxon>
        <taxon>Chrysochromulina</taxon>
    </lineage>
</organism>
<accession>A0A0M0K230</accession>
<dbReference type="Pfam" id="PF13516">
    <property type="entry name" value="LRR_6"/>
    <property type="match status" value="1"/>
</dbReference>
<proteinExistence type="predicted"/>
<dbReference type="InterPro" id="IPR001611">
    <property type="entry name" value="Leu-rich_rpt"/>
</dbReference>
<evidence type="ECO:0000256" key="1">
    <source>
        <dbReference type="ARBA" id="ARBA00022468"/>
    </source>
</evidence>
<dbReference type="Gene3D" id="3.30.710.10">
    <property type="entry name" value="Potassium Channel Kv1.1, Chain A"/>
    <property type="match status" value="1"/>
</dbReference>
<keyword evidence="5" id="KW-0808">Transferase</keyword>
<dbReference type="AlphaFoldDB" id="A0A0M0K230"/>
<dbReference type="InterPro" id="IPR036296">
    <property type="entry name" value="SKP1-like_dim_sf"/>
</dbReference>
<dbReference type="GO" id="GO:0006913">
    <property type="term" value="P:nucleocytoplasmic transport"/>
    <property type="evidence" value="ECO:0007669"/>
    <property type="project" value="TreeGrafter"/>
</dbReference>
<name>A0A0M0K230_9EUKA</name>
<dbReference type="InterPro" id="IPR011333">
    <property type="entry name" value="SKP1/BTB/POZ_sf"/>
</dbReference>
<sequence length="709" mass="75109">MSLSGKTIVAESPAEEQEEAPAVKKATRDDEQIFVRARDGEEVTMSREVARLAGHLKDLMDDASSEDGVYPVPIVTASTLRALVRMPEIARSVPGVHRMEPCQNKSFEELRYEGYASNPLSPSSDEHSLLQLMEHVEGALFLDAPMLLKHNQSVIASLVNGKNADELRALLGAGCDFDGAELEAALAESAFLPEGYEAPQQLGAASSTAPLAPLRQPSLSGVPATTDAREAALGMVDMATLCELKGVNRFWRALSRRVLCSRLCRGRGQPAPTQLDEITDLDVELLIEAGWPGDTALAGRMLPGLARLHGYGFVVDVAAHMREGTVTELDLCNKGLHGPAVMLIAYLIPAMSALTHVDVRGNNLGVEGWTIIFSAMRDSPTSKITAWDLSGENLGPGIAKPLAEYLGAATTITVCNVRGNKLDSESAKVLTKIGVEKGIMLFGIKRDQKEADFANQGLGPADTILIASDIATGALTSLNSSNNLCSVTETGYIKASQVQGSSFNEGDIVVYQGKEMIVSKAKDRDGDIKMTNLPDMSGLNALADAFRVSGSLTSINVRGNKITGDGAAQLSAAVLGNLKIEMFNGIPIKEMRANSITELDMKGKEIGDEGGMVVAGLIPAMSVLARVNVRGNNLGVEGWTSIFNALRDSPTSKISAWDLSRENLGPGISTPLAEYLGTATSVLARVDMRGNNIAGDSAAQLSAAVLGNL</sequence>
<feature type="non-terminal residue" evidence="5">
    <location>
        <position position="709"/>
    </location>
</feature>
<dbReference type="InterPro" id="IPR027038">
    <property type="entry name" value="RanGap"/>
</dbReference>
<evidence type="ECO:0000313" key="5">
    <source>
        <dbReference type="EMBL" id="KOO32438.1"/>
    </source>
</evidence>
<dbReference type="InterPro" id="IPR032675">
    <property type="entry name" value="LRR_dom_sf"/>
</dbReference>
<dbReference type="GO" id="GO:0005096">
    <property type="term" value="F:GTPase activator activity"/>
    <property type="evidence" value="ECO:0007669"/>
    <property type="project" value="UniProtKB-KW"/>
</dbReference>
<dbReference type="GO" id="GO:0005634">
    <property type="term" value="C:nucleus"/>
    <property type="evidence" value="ECO:0007669"/>
    <property type="project" value="TreeGrafter"/>
</dbReference>
<dbReference type="PANTHER" id="PTHR24113">
    <property type="entry name" value="RAN GTPASE-ACTIVATING PROTEIN 1"/>
    <property type="match status" value="1"/>
</dbReference>
<evidence type="ECO:0000256" key="2">
    <source>
        <dbReference type="ARBA" id="ARBA00022614"/>
    </source>
</evidence>
<dbReference type="GO" id="GO:0006511">
    <property type="term" value="P:ubiquitin-dependent protein catabolic process"/>
    <property type="evidence" value="ECO:0007669"/>
    <property type="project" value="InterPro"/>
</dbReference>
<keyword evidence="6" id="KW-1185">Reference proteome</keyword>
<evidence type="ECO:0000256" key="3">
    <source>
        <dbReference type="ARBA" id="ARBA00022737"/>
    </source>
</evidence>
<keyword evidence="5" id="KW-0418">Kinase</keyword>
<dbReference type="Gene3D" id="3.80.10.10">
    <property type="entry name" value="Ribonuclease Inhibitor"/>
    <property type="match status" value="2"/>
</dbReference>
<reference evidence="6" key="1">
    <citation type="journal article" date="2015" name="PLoS Genet.">
        <title>Genome Sequence and Transcriptome Analyses of Chrysochromulina tobin: Metabolic Tools for Enhanced Algal Fitness in the Prominent Order Prymnesiales (Haptophyceae).</title>
        <authorList>
            <person name="Hovde B.T."/>
            <person name="Deodato C.R."/>
            <person name="Hunsperger H.M."/>
            <person name="Ryken S.A."/>
            <person name="Yost W."/>
            <person name="Jha R.K."/>
            <person name="Patterson J."/>
            <person name="Monnat R.J. Jr."/>
            <person name="Barlow S.B."/>
            <person name="Starkenburg S.R."/>
            <person name="Cattolico R.A."/>
        </authorList>
    </citation>
    <scope>NUCLEOTIDE SEQUENCE</scope>
    <source>
        <strain evidence="6">CCMP291</strain>
    </source>
</reference>